<gene>
    <name evidence="10" type="ORF">SAMN02982996_02517</name>
</gene>
<evidence type="ECO:0000256" key="3">
    <source>
        <dbReference type="ARBA" id="ARBA00022448"/>
    </source>
</evidence>
<evidence type="ECO:0000256" key="9">
    <source>
        <dbReference type="SAM" id="SignalP"/>
    </source>
</evidence>
<evidence type="ECO:0000256" key="4">
    <source>
        <dbReference type="ARBA" id="ARBA00022452"/>
    </source>
</evidence>
<keyword evidence="5" id="KW-0812">Transmembrane</keyword>
<dbReference type="NCBIfam" id="TIGR01844">
    <property type="entry name" value="type_I_sec_TolC"/>
    <property type="match status" value="1"/>
</dbReference>
<evidence type="ECO:0000256" key="1">
    <source>
        <dbReference type="ARBA" id="ARBA00004442"/>
    </source>
</evidence>
<dbReference type="Gene3D" id="1.20.1600.10">
    <property type="entry name" value="Outer membrane efflux proteins (OEP)"/>
    <property type="match status" value="1"/>
</dbReference>
<evidence type="ECO:0000256" key="6">
    <source>
        <dbReference type="ARBA" id="ARBA00023136"/>
    </source>
</evidence>
<feature type="chain" id="PRO_5010568135" evidence="9">
    <location>
        <begin position="23"/>
        <end position="450"/>
    </location>
</feature>
<evidence type="ECO:0000313" key="11">
    <source>
        <dbReference type="Proteomes" id="UP000187280"/>
    </source>
</evidence>
<keyword evidence="11" id="KW-1185">Reference proteome</keyword>
<evidence type="ECO:0000256" key="7">
    <source>
        <dbReference type="ARBA" id="ARBA00023237"/>
    </source>
</evidence>
<dbReference type="GO" id="GO:1990281">
    <property type="term" value="C:efflux pump complex"/>
    <property type="evidence" value="ECO:0007669"/>
    <property type="project" value="TreeGrafter"/>
</dbReference>
<feature type="coiled-coil region" evidence="8">
    <location>
        <begin position="183"/>
        <end position="210"/>
    </location>
</feature>
<comment type="subcellular location">
    <subcellularLocation>
        <location evidence="1">Cell outer membrane</location>
    </subcellularLocation>
</comment>
<dbReference type="InterPro" id="IPR003423">
    <property type="entry name" value="OMP_efflux"/>
</dbReference>
<evidence type="ECO:0000313" key="10">
    <source>
        <dbReference type="EMBL" id="SEA80584.1"/>
    </source>
</evidence>
<reference evidence="10 11" key="1">
    <citation type="submission" date="2016-10" db="EMBL/GenBank/DDBJ databases">
        <authorList>
            <person name="de Groot N.N."/>
        </authorList>
    </citation>
    <scope>NUCLEOTIDE SEQUENCE [LARGE SCALE GENOMIC DNA]</scope>
    <source>
        <strain evidence="10 11">ATCC 29281</strain>
    </source>
</reference>
<dbReference type="eggNOG" id="COG1538">
    <property type="taxonomic scope" value="Bacteria"/>
</dbReference>
<dbReference type="AlphaFoldDB" id="A0A1H4E677"/>
<keyword evidence="6" id="KW-0472">Membrane</keyword>
<dbReference type="Pfam" id="PF02321">
    <property type="entry name" value="OEP"/>
    <property type="match status" value="2"/>
</dbReference>
<sequence length="450" mass="50658">MKRKNPFVSLLLLITVSPISFADTLKDAIENTLNTHPEISAASNSRYSAERNVRAAQGGYLPSISLNAGIGKENLDTPSTRAQNSNNDILTRRETSINLSQRVFDGFETSNTVAQQKATVNSRAYKMLNTSEARALDAVQAYLDVLQRHEFLRLAEENLSTNQRIYDQIKLRSDQGVGRLADLEQAEARVAQARNNVLTEQTNLTDAESNYFSVVGKEPVGLQIPSNESLNVPATLVDAKRVMVANSPILKSAESDIEATRKQYEAQKSGFYPKFNVELARTLNENIDGTRGKYNEWQAMLRMRYNLYEGGSTKATLESKAFQVKEAEDVRNNTLRQLNEELRLSWSAMNNARQQLPIAQEYAERSRRVRDAYQKQFSLGERTLLDVLDSENERFTAQRRMVEIRFLSLYSEYRLKARMGDLLNSLSIPAPSAGQSLSAVNTQVDLPDLQ</sequence>
<dbReference type="GeneID" id="97765371"/>
<evidence type="ECO:0000256" key="2">
    <source>
        <dbReference type="ARBA" id="ARBA00007613"/>
    </source>
</evidence>
<name>A0A1H4E677_9GAMM</name>
<keyword evidence="9" id="KW-0732">Signal</keyword>
<keyword evidence="8" id="KW-0175">Coiled coil</keyword>
<keyword evidence="3" id="KW-0813">Transport</keyword>
<dbReference type="GO" id="GO:0015288">
    <property type="term" value="F:porin activity"/>
    <property type="evidence" value="ECO:0007669"/>
    <property type="project" value="TreeGrafter"/>
</dbReference>
<dbReference type="InterPro" id="IPR051906">
    <property type="entry name" value="TolC-like"/>
</dbReference>
<keyword evidence="4" id="KW-1134">Transmembrane beta strand</keyword>
<feature type="signal peptide" evidence="9">
    <location>
        <begin position="1"/>
        <end position="22"/>
    </location>
</feature>
<dbReference type="RefSeq" id="WP_026741951.1">
    <property type="nucleotide sequence ID" value="NZ_FNQS01000009.1"/>
</dbReference>
<evidence type="ECO:0000256" key="5">
    <source>
        <dbReference type="ARBA" id="ARBA00022692"/>
    </source>
</evidence>
<dbReference type="InterPro" id="IPR010130">
    <property type="entry name" value="T1SS_OMP_TolC"/>
</dbReference>
<accession>A0A1H4E677</accession>
<dbReference type="STRING" id="71657.SAMN02982996_02517"/>
<dbReference type="GO" id="GO:0009279">
    <property type="term" value="C:cell outer membrane"/>
    <property type="evidence" value="ECO:0007669"/>
    <property type="project" value="UniProtKB-SubCell"/>
</dbReference>
<dbReference type="PANTHER" id="PTHR30026:SF22">
    <property type="entry name" value="OUTER MEMBRANE EFFLUX PROTEIN"/>
    <property type="match status" value="1"/>
</dbReference>
<evidence type="ECO:0000256" key="8">
    <source>
        <dbReference type="SAM" id="Coils"/>
    </source>
</evidence>
<dbReference type="GO" id="GO:0015562">
    <property type="term" value="F:efflux transmembrane transporter activity"/>
    <property type="evidence" value="ECO:0007669"/>
    <property type="project" value="InterPro"/>
</dbReference>
<dbReference type="SUPFAM" id="SSF56954">
    <property type="entry name" value="Outer membrane efflux proteins (OEP)"/>
    <property type="match status" value="1"/>
</dbReference>
<keyword evidence="7" id="KW-0998">Cell outer membrane</keyword>
<dbReference type="Proteomes" id="UP000187280">
    <property type="component" value="Unassembled WGS sequence"/>
</dbReference>
<comment type="similarity">
    <text evidence="2">Belongs to the outer membrane factor (OMF) (TC 1.B.17) family.</text>
</comment>
<organism evidence="10 11">
    <name type="scientific">Lonsdalea quercina</name>
    <dbReference type="NCBI Taxonomy" id="71657"/>
    <lineage>
        <taxon>Bacteria</taxon>
        <taxon>Pseudomonadati</taxon>
        <taxon>Pseudomonadota</taxon>
        <taxon>Gammaproteobacteria</taxon>
        <taxon>Enterobacterales</taxon>
        <taxon>Pectobacteriaceae</taxon>
        <taxon>Lonsdalea</taxon>
    </lineage>
</organism>
<proteinExistence type="inferred from homology"/>
<dbReference type="PANTHER" id="PTHR30026">
    <property type="entry name" value="OUTER MEMBRANE PROTEIN TOLC"/>
    <property type="match status" value="1"/>
</dbReference>
<protein>
    <submittedName>
        <fullName evidence="10">Outer membrane protein, adhesin transport system</fullName>
    </submittedName>
</protein>
<dbReference type="EMBL" id="FNQS01000009">
    <property type="protein sequence ID" value="SEA80584.1"/>
    <property type="molecule type" value="Genomic_DNA"/>
</dbReference>